<feature type="domain" description="Histidine kinase/HSP90-like ATPase" evidence="2">
    <location>
        <begin position="14"/>
        <end position="126"/>
    </location>
</feature>
<dbReference type="GO" id="GO:0005524">
    <property type="term" value="F:ATP binding"/>
    <property type="evidence" value="ECO:0007669"/>
    <property type="project" value="UniProtKB-KW"/>
</dbReference>
<dbReference type="RefSeq" id="WP_219542935.1">
    <property type="nucleotide sequence ID" value="NZ_BAABFD010000004.1"/>
</dbReference>
<dbReference type="EMBL" id="JAPNUD010000054">
    <property type="protein sequence ID" value="MDA0642935.1"/>
    <property type="molecule type" value="Genomic_DNA"/>
</dbReference>
<keyword evidence="3" id="KW-0547">Nucleotide-binding</keyword>
<protein>
    <submittedName>
        <fullName evidence="3">ATP-binding protein</fullName>
    </submittedName>
</protein>
<proteinExistence type="predicted"/>
<feature type="region of interest" description="Disordered" evidence="1">
    <location>
        <begin position="78"/>
        <end position="101"/>
    </location>
</feature>
<dbReference type="CDD" id="cd16936">
    <property type="entry name" value="HATPase_RsbW-like"/>
    <property type="match status" value="1"/>
</dbReference>
<feature type="compositionally biased region" description="Basic and acidic residues" evidence="1">
    <location>
        <begin position="78"/>
        <end position="90"/>
    </location>
</feature>
<dbReference type="InterPro" id="IPR050267">
    <property type="entry name" value="Anti-sigma-factor_SerPK"/>
</dbReference>
<dbReference type="InterPro" id="IPR003594">
    <property type="entry name" value="HATPase_dom"/>
</dbReference>
<evidence type="ECO:0000259" key="2">
    <source>
        <dbReference type="Pfam" id="PF13581"/>
    </source>
</evidence>
<dbReference type="Proteomes" id="UP001212498">
    <property type="component" value="Unassembled WGS sequence"/>
</dbReference>
<sequence length="131" mass="14368">MAEELETLLSRDFDLESLISLRREVERHSEEEGLAGLALYRFVVAVNEITTNSVRHGGGHGRLTLWKGADRLYCEVTDRGRGLPPGRERAQPPPSTSANGRGLLLARHGASRLSIHSDGDGTSVMLEVTYT</sequence>
<reference evidence="3 4" key="1">
    <citation type="submission" date="2022-11" db="EMBL/GenBank/DDBJ databases">
        <title>Nonomuraea corallina sp. nov., a new species of the genus Nonomuraea isolated from sea side sediment in Thai sea.</title>
        <authorList>
            <person name="Ngamcharungchit C."/>
            <person name="Matsumoto A."/>
            <person name="Suriyachadkun C."/>
            <person name="Panbangred W."/>
            <person name="Inahashi Y."/>
            <person name="Intra B."/>
        </authorList>
    </citation>
    <scope>NUCLEOTIDE SEQUENCE [LARGE SCALE GENOMIC DNA]</scope>
    <source>
        <strain evidence="3 4">DSM 43553</strain>
    </source>
</reference>
<evidence type="ECO:0000313" key="4">
    <source>
        <dbReference type="Proteomes" id="UP001212498"/>
    </source>
</evidence>
<dbReference type="PANTHER" id="PTHR35526">
    <property type="entry name" value="ANTI-SIGMA-F FACTOR RSBW-RELATED"/>
    <property type="match status" value="1"/>
</dbReference>
<keyword evidence="4" id="KW-1185">Reference proteome</keyword>
<gene>
    <name evidence="3" type="ORF">OUY24_20090</name>
</gene>
<keyword evidence="3" id="KW-0067">ATP-binding</keyword>
<evidence type="ECO:0000256" key="1">
    <source>
        <dbReference type="SAM" id="MobiDB-lite"/>
    </source>
</evidence>
<comment type="caution">
    <text evidence="3">The sequence shown here is derived from an EMBL/GenBank/DDBJ whole genome shotgun (WGS) entry which is preliminary data.</text>
</comment>
<accession>A0ABT4T1C0</accession>
<dbReference type="Pfam" id="PF13581">
    <property type="entry name" value="HATPase_c_2"/>
    <property type="match status" value="1"/>
</dbReference>
<evidence type="ECO:0000313" key="3">
    <source>
        <dbReference type="EMBL" id="MDA0642935.1"/>
    </source>
</evidence>
<name>A0ABT4T1C0_9ACTN</name>
<organism evidence="3 4">
    <name type="scientific">Nonomuraea ferruginea</name>
    <dbReference type="NCBI Taxonomy" id="46174"/>
    <lineage>
        <taxon>Bacteria</taxon>
        <taxon>Bacillati</taxon>
        <taxon>Actinomycetota</taxon>
        <taxon>Actinomycetes</taxon>
        <taxon>Streptosporangiales</taxon>
        <taxon>Streptosporangiaceae</taxon>
        <taxon>Nonomuraea</taxon>
    </lineage>
</organism>
<dbReference type="PANTHER" id="PTHR35526:SF3">
    <property type="entry name" value="ANTI-SIGMA-F FACTOR RSBW"/>
    <property type="match status" value="1"/>
</dbReference>